<feature type="region of interest" description="Disordered" evidence="1">
    <location>
        <begin position="390"/>
        <end position="446"/>
    </location>
</feature>
<dbReference type="EMBL" id="BKCJ010126152">
    <property type="protein sequence ID" value="GEX72704.1"/>
    <property type="molecule type" value="Genomic_DNA"/>
</dbReference>
<accession>A0A699HB14</accession>
<dbReference type="InterPro" id="IPR013103">
    <property type="entry name" value="RVT_2"/>
</dbReference>
<evidence type="ECO:0000313" key="3">
    <source>
        <dbReference type="EMBL" id="GEX72704.1"/>
    </source>
</evidence>
<dbReference type="Pfam" id="PF07727">
    <property type="entry name" value="RVT_2"/>
    <property type="match status" value="1"/>
</dbReference>
<dbReference type="AlphaFoldDB" id="A0A699HB14"/>
<feature type="domain" description="Reverse transcriptase Ty1/copia-type" evidence="2">
    <location>
        <begin position="137"/>
        <end position="232"/>
    </location>
</feature>
<name>A0A699HB14_TANCI</name>
<protein>
    <submittedName>
        <fullName evidence="3">Retrovirus-related Pol polyprotein from transposon TNT 1-94</fullName>
    </submittedName>
</protein>
<gene>
    <name evidence="3" type="ORF">Tci_344679</name>
</gene>
<evidence type="ECO:0000256" key="1">
    <source>
        <dbReference type="SAM" id="MobiDB-lite"/>
    </source>
</evidence>
<organism evidence="3">
    <name type="scientific">Tanacetum cinerariifolium</name>
    <name type="common">Dalmatian daisy</name>
    <name type="synonym">Chrysanthemum cinerariifolium</name>
    <dbReference type="NCBI Taxonomy" id="118510"/>
    <lineage>
        <taxon>Eukaryota</taxon>
        <taxon>Viridiplantae</taxon>
        <taxon>Streptophyta</taxon>
        <taxon>Embryophyta</taxon>
        <taxon>Tracheophyta</taxon>
        <taxon>Spermatophyta</taxon>
        <taxon>Magnoliopsida</taxon>
        <taxon>eudicotyledons</taxon>
        <taxon>Gunneridae</taxon>
        <taxon>Pentapetalae</taxon>
        <taxon>asterids</taxon>
        <taxon>campanulids</taxon>
        <taxon>Asterales</taxon>
        <taxon>Asteraceae</taxon>
        <taxon>Asteroideae</taxon>
        <taxon>Anthemideae</taxon>
        <taxon>Anthemidinae</taxon>
        <taxon>Tanacetum</taxon>
    </lineage>
</organism>
<feature type="region of interest" description="Disordered" evidence="1">
    <location>
        <begin position="702"/>
        <end position="725"/>
    </location>
</feature>
<feature type="region of interest" description="Disordered" evidence="1">
    <location>
        <begin position="572"/>
        <end position="600"/>
    </location>
</feature>
<comment type="caution">
    <text evidence="3">The sequence shown here is derived from an EMBL/GenBank/DDBJ whole genome shotgun (WGS) entry which is preliminary data.</text>
</comment>
<evidence type="ECO:0000259" key="2">
    <source>
        <dbReference type="Pfam" id="PF07727"/>
    </source>
</evidence>
<proteinExistence type="predicted"/>
<sequence length="725" mass="80349">MFDEYLKPPCVEKPVSLATAAPVPVISAELQPPISHQDVAAGSTIIEDNPFAHADNDPIVNMFALKPSYVASSFGDASSAESTYVTQPHNHLRKWSKDHPLDNVIGNLSHSIAGFKPCKTRFTNLINSNMGTSITTRLCHDYSSQEGIDFEESFAPVARIEANRIFIFNAASKNMTIYHMDVKTAFLNDELKEEVYVSQPKGFVDLDHPTHVYRLKKALYSLKQAPRAWYQASPTKKHLEALKRVFRYRIGTINWGLWYPKDTAMALTAYADMDHAGDAIMDFVNEMGYTKVIHFLSRMVMNNLYQPWRAILSMINQCLTGMTSGPTKKGKKDKPHVIPYCLFTKLIICHLGRIHNIHQRSTSSFHLAEKDLRLGNLIFIPKGEADEVFAEKEGKKKPTTAKQPKPNPAKEKSSKPTLASKPKVTKEKSTKPSHMKKTKIGEGDDQDVERAIQMSLELFQAQGQAHVGGMAIREPVAEASRPLLVVEGNGKAIATDEQATQSLLALLMRHQLDPCTFVNIVRDSSSPADAEIGADIEKTNSGGDTEILQIDEVQGKDVDDQVNSEEKTVELYQGQAGSDLGKTPESQPPQEQEFMEEDQDQTLDLKLPAAEHVILEEPLSSSRNLSSMKNLDDAYTIGDQFLNDKPTEDKSSKLNVDSKVVFMVTVLIHQTSSSISLLSTPIIDLSPPKPVSSTTQTPIFTTTTTTTATTFPLPSPPQQQRSTES</sequence>
<reference evidence="3" key="1">
    <citation type="journal article" date="2019" name="Sci. Rep.">
        <title>Draft genome of Tanacetum cinerariifolium, the natural source of mosquito coil.</title>
        <authorList>
            <person name="Yamashiro T."/>
            <person name="Shiraishi A."/>
            <person name="Satake H."/>
            <person name="Nakayama K."/>
        </authorList>
    </citation>
    <scope>NUCLEOTIDE SEQUENCE</scope>
</reference>